<feature type="compositionally biased region" description="Basic and acidic residues" evidence="1">
    <location>
        <begin position="263"/>
        <end position="272"/>
    </location>
</feature>
<feature type="compositionally biased region" description="Basic and acidic residues" evidence="1">
    <location>
        <begin position="413"/>
        <end position="422"/>
    </location>
</feature>
<proteinExistence type="predicted"/>
<name>A0AA39QF08_9AGAR</name>
<dbReference type="Proteomes" id="UP001175228">
    <property type="component" value="Unassembled WGS sequence"/>
</dbReference>
<feature type="region of interest" description="Disordered" evidence="1">
    <location>
        <begin position="1"/>
        <end position="481"/>
    </location>
</feature>
<feature type="compositionally biased region" description="Polar residues" evidence="1">
    <location>
        <begin position="333"/>
        <end position="357"/>
    </location>
</feature>
<reference evidence="2" key="1">
    <citation type="submission" date="2023-06" db="EMBL/GenBank/DDBJ databases">
        <authorList>
            <consortium name="Lawrence Berkeley National Laboratory"/>
            <person name="Ahrendt S."/>
            <person name="Sahu N."/>
            <person name="Indic B."/>
            <person name="Wong-Bajracharya J."/>
            <person name="Merenyi Z."/>
            <person name="Ke H.-M."/>
            <person name="Monk M."/>
            <person name="Kocsube S."/>
            <person name="Drula E."/>
            <person name="Lipzen A."/>
            <person name="Balint B."/>
            <person name="Henrissat B."/>
            <person name="Andreopoulos B."/>
            <person name="Martin F.M."/>
            <person name="Harder C.B."/>
            <person name="Rigling D."/>
            <person name="Ford K.L."/>
            <person name="Foster G.D."/>
            <person name="Pangilinan J."/>
            <person name="Papanicolaou A."/>
            <person name="Barry K."/>
            <person name="LaButti K."/>
            <person name="Viragh M."/>
            <person name="Koriabine M."/>
            <person name="Yan M."/>
            <person name="Riley R."/>
            <person name="Champramary S."/>
            <person name="Plett K.L."/>
            <person name="Tsai I.J."/>
            <person name="Slot J."/>
            <person name="Sipos G."/>
            <person name="Plett J."/>
            <person name="Nagy L.G."/>
            <person name="Grigoriev I.V."/>
        </authorList>
    </citation>
    <scope>NUCLEOTIDE SEQUENCE</scope>
    <source>
        <strain evidence="2">HWK02</strain>
    </source>
</reference>
<feature type="compositionally biased region" description="Basic and acidic residues" evidence="1">
    <location>
        <begin position="288"/>
        <end position="301"/>
    </location>
</feature>
<organism evidence="2 3">
    <name type="scientific">Armillaria luteobubalina</name>
    <dbReference type="NCBI Taxonomy" id="153913"/>
    <lineage>
        <taxon>Eukaryota</taxon>
        <taxon>Fungi</taxon>
        <taxon>Dikarya</taxon>
        <taxon>Basidiomycota</taxon>
        <taxon>Agaricomycotina</taxon>
        <taxon>Agaricomycetes</taxon>
        <taxon>Agaricomycetidae</taxon>
        <taxon>Agaricales</taxon>
        <taxon>Marasmiineae</taxon>
        <taxon>Physalacriaceae</taxon>
        <taxon>Armillaria</taxon>
    </lineage>
</organism>
<feature type="compositionally biased region" description="Polar residues" evidence="1">
    <location>
        <begin position="134"/>
        <end position="150"/>
    </location>
</feature>
<feature type="compositionally biased region" description="Basic residues" evidence="1">
    <location>
        <begin position="170"/>
        <end position="179"/>
    </location>
</feature>
<accession>A0AA39QF08</accession>
<feature type="compositionally biased region" description="Polar residues" evidence="1">
    <location>
        <begin position="305"/>
        <end position="314"/>
    </location>
</feature>
<sequence>MKSKSRRIPETEEEESEIDLPPPKPSRSKSKSRVAAEPEADEDVIPLKKSTTRKPTSRSKPLSSQDFDDVAPTKKPLSKAATKSSRSKPLPLPPDTQSEDEVVPTKKALSRSTRSKPKPPPTDDDEPIPERPTKGSSRSTRSKGQPPSDSQAEDDFFGPPIPNPNTNKPVSKHTSKARPKPTPTQRAVPEVELQSEEDMSQYAPPKTPALSKKSSKPRIKSRPNSIEGPQAPDAADEVLVPPAPVPAPSHARKPSKSQATKAKTVETGHEAHSSSSRQLSGTRNKGLSGHDEDVIMEEVHGRSQMKPNGTSARSNVPHVAPDPGNAPHEKTRTSQQAERNLASKTPLSSHASQSATASDVERSEIDAGLKIVEISSEEEDERDPPPQKLKTSYSKGKGKGKAKAVTVGISSESHNHTPEKTRPYTPDVQTDDANEDTSMLDVETQPLTPPRATHSPIRASPPPSINAGPQDDNTRPLDTGFQFLPPLALESFIPLENLTEAELSMTVEEWIRYQMGVEYEKFKQDGERELAAFERKAEEVRKAIEAL</sequence>
<evidence type="ECO:0000313" key="2">
    <source>
        <dbReference type="EMBL" id="KAK0501712.1"/>
    </source>
</evidence>
<comment type="caution">
    <text evidence="2">The sequence shown here is derived from an EMBL/GenBank/DDBJ whole genome shotgun (WGS) entry which is preliminary data.</text>
</comment>
<dbReference type="EMBL" id="JAUEPU010000006">
    <property type="protein sequence ID" value="KAK0501712.1"/>
    <property type="molecule type" value="Genomic_DNA"/>
</dbReference>
<feature type="compositionally biased region" description="Low complexity" evidence="1">
    <location>
        <begin position="231"/>
        <end position="240"/>
    </location>
</feature>
<dbReference type="AlphaFoldDB" id="A0AA39QF08"/>
<evidence type="ECO:0000313" key="3">
    <source>
        <dbReference type="Proteomes" id="UP001175228"/>
    </source>
</evidence>
<evidence type="ECO:0000256" key="1">
    <source>
        <dbReference type="SAM" id="MobiDB-lite"/>
    </source>
</evidence>
<keyword evidence="3" id="KW-1185">Reference proteome</keyword>
<feature type="compositionally biased region" description="Polar residues" evidence="1">
    <location>
        <begin position="273"/>
        <end position="285"/>
    </location>
</feature>
<gene>
    <name evidence="2" type="ORF">EDD18DRAFT_746513</name>
</gene>
<protein>
    <submittedName>
        <fullName evidence="2">Uncharacterized protein</fullName>
    </submittedName>
</protein>